<feature type="compositionally biased region" description="Polar residues" evidence="1">
    <location>
        <begin position="110"/>
        <end position="120"/>
    </location>
</feature>
<proteinExistence type="predicted"/>
<comment type="caution">
    <text evidence="2">The sequence shown here is derived from an EMBL/GenBank/DDBJ whole genome shotgun (WGS) entry which is preliminary data.</text>
</comment>
<gene>
    <name evidence="2" type="ORF">SCF082_LOCUS30781</name>
</gene>
<organism evidence="2 3">
    <name type="scientific">Durusdinium trenchii</name>
    <dbReference type="NCBI Taxonomy" id="1381693"/>
    <lineage>
        <taxon>Eukaryota</taxon>
        <taxon>Sar</taxon>
        <taxon>Alveolata</taxon>
        <taxon>Dinophyceae</taxon>
        <taxon>Suessiales</taxon>
        <taxon>Symbiodiniaceae</taxon>
        <taxon>Durusdinium</taxon>
    </lineage>
</organism>
<evidence type="ECO:0000313" key="2">
    <source>
        <dbReference type="EMBL" id="CAK9057300.1"/>
    </source>
</evidence>
<evidence type="ECO:0000313" key="3">
    <source>
        <dbReference type="Proteomes" id="UP001642464"/>
    </source>
</evidence>
<sequence>MMPRQRSLPECWEDFCPVLPNMAPDLRGLHVSHHLIGLPLFSDRPRCGLTCAHSSDTNGAVVSTQSSRGIPASRSAPPDNGEARATNAICGPTSLASSRKSGPDGSSSKTCPTMSASAQKPFSEPYGTWAGRLRLASSQRRKQARRTKESAGSAWPTPMAGTPAQNGNNAAGNSDFTRGVMALVENWPTPRASEQENRTTRSAPSHGKTHGLLLAGVAGDMMAQWPTPTPMQTREGWTAAEIEAARKREKAKGINGNGFGLGLGAAASMWTTPQAHDVTMRGAGQVPTSKAGNACLARDATQWPTPAGRDYKGENSPEHLENGTGRLHLDQLPNFVAFLFRHPHPMRPTYGVPSSVWRPISRRLYRFAMSNLSRTMRTRTVPVLGNGVYPLAAGYAWRTLSRAHGLVPVDLAAACRDPASIYDEIAGMPPDERIPYLVDALARARGPEEADPLYGQIGGSVLLP</sequence>
<feature type="region of interest" description="Disordered" evidence="1">
    <location>
        <begin position="188"/>
        <end position="209"/>
    </location>
</feature>
<feature type="compositionally biased region" description="Polar residues" evidence="1">
    <location>
        <begin position="53"/>
        <end position="68"/>
    </location>
</feature>
<protein>
    <submittedName>
        <fullName evidence="2">Uncharacterized protein</fullName>
    </submittedName>
</protein>
<feature type="non-terminal residue" evidence="2">
    <location>
        <position position="464"/>
    </location>
</feature>
<evidence type="ECO:0000256" key="1">
    <source>
        <dbReference type="SAM" id="MobiDB-lite"/>
    </source>
</evidence>
<dbReference type="EMBL" id="CAXAMM010025608">
    <property type="protein sequence ID" value="CAK9057300.1"/>
    <property type="molecule type" value="Genomic_DNA"/>
</dbReference>
<feature type="compositionally biased region" description="Low complexity" evidence="1">
    <location>
        <begin position="97"/>
        <end position="109"/>
    </location>
</feature>
<accession>A0ABP0N0K3</accession>
<feature type="compositionally biased region" description="Basic and acidic residues" evidence="1">
    <location>
        <begin position="309"/>
        <end position="321"/>
    </location>
</feature>
<reference evidence="2 3" key="1">
    <citation type="submission" date="2024-02" db="EMBL/GenBank/DDBJ databases">
        <authorList>
            <person name="Chen Y."/>
            <person name="Shah S."/>
            <person name="Dougan E. K."/>
            <person name="Thang M."/>
            <person name="Chan C."/>
        </authorList>
    </citation>
    <scope>NUCLEOTIDE SEQUENCE [LARGE SCALE GENOMIC DNA]</scope>
</reference>
<dbReference type="Proteomes" id="UP001642464">
    <property type="component" value="Unassembled WGS sequence"/>
</dbReference>
<feature type="region of interest" description="Disordered" evidence="1">
    <location>
        <begin position="302"/>
        <end position="322"/>
    </location>
</feature>
<name>A0ABP0N0K3_9DINO</name>
<feature type="region of interest" description="Disordered" evidence="1">
    <location>
        <begin position="53"/>
        <end position="175"/>
    </location>
</feature>
<feature type="compositionally biased region" description="Polar residues" evidence="1">
    <location>
        <begin position="163"/>
        <end position="175"/>
    </location>
</feature>
<keyword evidence="3" id="KW-1185">Reference proteome</keyword>